<feature type="signal peptide" evidence="1">
    <location>
        <begin position="1"/>
        <end position="19"/>
    </location>
</feature>
<dbReference type="InterPro" id="IPR036937">
    <property type="entry name" value="Adhesion_dom_fimbrial_sf"/>
</dbReference>
<reference evidence="3 4" key="1">
    <citation type="journal article" date="2011" name="PLoS Pathog.">
        <title>Salmonella bongori provides insights into the evolution of the Salmonellae.</title>
        <authorList>
            <person name="Fookes M."/>
            <person name="Schroeder G.N."/>
            <person name="Langridge G.C."/>
            <person name="Blondel C.J."/>
            <person name="Mammina C."/>
            <person name="Connor T.R."/>
            <person name="Seth-Smith H."/>
            <person name="Vernikos G.S."/>
            <person name="Robinson K.S."/>
            <person name="Sanders M."/>
            <person name="Petty N.K."/>
            <person name="Kingsley R.A."/>
            <person name="Baumler A.J."/>
            <person name="Nuccio S.P."/>
            <person name="Contreras I."/>
            <person name="Santiviago C.A."/>
            <person name="Maskell D."/>
            <person name="Barrow P."/>
            <person name="Humphrey T."/>
            <person name="Nastasi A."/>
            <person name="Roberts M."/>
            <person name="Frankel G."/>
            <person name="Parkhill J."/>
            <person name="Dougan G."/>
            <person name="Thomson N.R."/>
        </authorList>
    </citation>
    <scope>NUCLEOTIDE SEQUENCE [LARGE SCALE GENOMIC DNA]</scope>
    <source>
        <strain evidence="4">ATCC 43975 / DSM 13772 / NCTC 12419</strain>
    </source>
</reference>
<dbReference type="SUPFAM" id="SSF49401">
    <property type="entry name" value="Bacterial adhesins"/>
    <property type="match status" value="1"/>
</dbReference>
<keyword evidence="1" id="KW-0732">Signal</keyword>
<protein>
    <submittedName>
        <fullName evidence="3">Fimbrial subunit</fullName>
    </submittedName>
</protein>
<evidence type="ECO:0000313" key="3">
    <source>
        <dbReference type="EMBL" id="CCC31249.1"/>
    </source>
</evidence>
<dbReference type="Pfam" id="PF00419">
    <property type="entry name" value="Fimbrial"/>
    <property type="match status" value="1"/>
</dbReference>
<dbReference type="eggNOG" id="ENOG503296H">
    <property type="taxonomic scope" value="Bacteria"/>
</dbReference>
<dbReference type="GeneID" id="44981189"/>
<sequence>MKNIIPAVVLLSAATNVYAKTADTSVAIKANVTGATCTIVPTPTEINFNTLTAADIGHNKINAKEVSLALNCDWIAKQVKVTFTPTDGTVTGNASVMRSGKTGLGFKLQFANTTSGTLTDTPFGVQQTWANTSSTASPYGLGGKIALKPFYITGEDIAAGNVNTSLAISVQYD</sequence>
<dbReference type="EMBL" id="FR877557">
    <property type="protein sequence ID" value="CCC31249.1"/>
    <property type="molecule type" value="Genomic_DNA"/>
</dbReference>
<organism evidence="3 4">
    <name type="scientific">Salmonella bongori (strain ATCC 43975 / DSM 13772 / NCTC 12419)</name>
    <dbReference type="NCBI Taxonomy" id="218493"/>
    <lineage>
        <taxon>Bacteria</taxon>
        <taxon>Pseudomonadati</taxon>
        <taxon>Pseudomonadota</taxon>
        <taxon>Gammaproteobacteria</taxon>
        <taxon>Enterobacterales</taxon>
        <taxon>Enterobacteriaceae</taxon>
        <taxon>Salmonella</taxon>
    </lineage>
</organism>
<evidence type="ECO:0000313" key="4">
    <source>
        <dbReference type="Proteomes" id="UP000000289"/>
    </source>
</evidence>
<dbReference type="InterPro" id="IPR000259">
    <property type="entry name" value="Adhesion_dom_fimbrial"/>
</dbReference>
<name>A0A0K0HCA4_SALBC</name>
<proteinExistence type="predicted"/>
<dbReference type="InterPro" id="IPR008966">
    <property type="entry name" value="Adhesion_dom_sf"/>
</dbReference>
<feature type="domain" description="Fimbrial-type adhesion" evidence="2">
    <location>
        <begin position="28"/>
        <end position="173"/>
    </location>
</feature>
<feature type="chain" id="PRO_5005331821" evidence="1">
    <location>
        <begin position="20"/>
        <end position="173"/>
    </location>
</feature>
<dbReference type="GO" id="GO:0009289">
    <property type="term" value="C:pilus"/>
    <property type="evidence" value="ECO:0007669"/>
    <property type="project" value="InterPro"/>
</dbReference>
<dbReference type="AlphaFoldDB" id="A0A0K0HCA4"/>
<accession>A0A0K0HCA4</accession>
<gene>
    <name evidence="3" type="primary">sbcF2</name>
    <name evidence="3" type="ordered locus">SBG_2189</name>
</gene>
<dbReference type="GO" id="GO:0007155">
    <property type="term" value="P:cell adhesion"/>
    <property type="evidence" value="ECO:0007669"/>
    <property type="project" value="InterPro"/>
</dbReference>
<dbReference type="Gene3D" id="2.60.40.1090">
    <property type="entry name" value="Fimbrial-type adhesion domain"/>
    <property type="match status" value="1"/>
</dbReference>
<evidence type="ECO:0000259" key="2">
    <source>
        <dbReference type="Pfam" id="PF00419"/>
    </source>
</evidence>
<dbReference type="Proteomes" id="UP000000289">
    <property type="component" value="Chromosome"/>
</dbReference>
<dbReference type="KEGG" id="sbg:SBG_2189"/>
<dbReference type="RefSeq" id="WP_000789492.1">
    <property type="nucleotide sequence ID" value="NC_015761.1"/>
</dbReference>
<evidence type="ECO:0000256" key="1">
    <source>
        <dbReference type="SAM" id="SignalP"/>
    </source>
</evidence>